<evidence type="ECO:0000313" key="2">
    <source>
        <dbReference type="Proteomes" id="UP000800093"/>
    </source>
</evidence>
<protein>
    <submittedName>
        <fullName evidence="1">Uncharacterized protein</fullName>
    </submittedName>
</protein>
<sequence>MVRSQNWWDIPLADPLWSSYHYGLLCYIAVCGIRRHLETVLEIATYICALPTAEELFEEAWFGVSCDIVCGIAEGVFEFYGEVFTGLGNISLLFLHFLHPDTRRLFAEELEDKEVLIDVAVKRNDGGLDIGGNTVVLDVDAGNLSVSKGYDEDLLLDNVKPDDTLEDLD</sequence>
<comment type="caution">
    <text evidence="1">The sequence shown here is derived from an EMBL/GenBank/DDBJ whole genome shotgun (WGS) entry which is preliminary data.</text>
</comment>
<gene>
    <name evidence="1" type="ORF">CC78DRAFT_576354</name>
</gene>
<proteinExistence type="predicted"/>
<reference evidence="2" key="1">
    <citation type="journal article" date="2020" name="Stud. Mycol.">
        <title>101 Dothideomycetes genomes: A test case for predicting lifestyles and emergence of pathogens.</title>
        <authorList>
            <person name="Haridas S."/>
            <person name="Albert R."/>
            <person name="Binder M."/>
            <person name="Bloem J."/>
            <person name="LaButti K."/>
            <person name="Salamov A."/>
            <person name="Andreopoulos B."/>
            <person name="Baker S."/>
            <person name="Barry K."/>
            <person name="Bills G."/>
            <person name="Bluhm B."/>
            <person name="Cannon C."/>
            <person name="Castanera R."/>
            <person name="Culley D."/>
            <person name="Daum C."/>
            <person name="Ezra D."/>
            <person name="Gonzalez J."/>
            <person name="Henrissat B."/>
            <person name="Kuo A."/>
            <person name="Liang C."/>
            <person name="Lipzen A."/>
            <person name="Lutzoni F."/>
            <person name="Magnuson J."/>
            <person name="Mondo S."/>
            <person name="Nolan M."/>
            <person name="Ohm R."/>
            <person name="Pangilinan J."/>
            <person name="Park H.-J."/>
            <person name="Ramirez L."/>
            <person name="Alfaro M."/>
            <person name="Sun H."/>
            <person name="Tritt A."/>
            <person name="Yoshinaga Y."/>
            <person name="Zwiers L.-H."/>
            <person name="Turgeon B."/>
            <person name="Goodwin S."/>
            <person name="Spatafora J."/>
            <person name="Crous P."/>
            <person name="Grigoriev I."/>
        </authorList>
    </citation>
    <scope>NUCLEOTIDE SEQUENCE [LARGE SCALE GENOMIC DNA]</scope>
    <source>
        <strain evidence="2">CBS 304.66</strain>
    </source>
</reference>
<dbReference type="AlphaFoldDB" id="A0A9P4KFS6"/>
<organism evidence="1 2">
    <name type="scientific">Lojkania enalia</name>
    <dbReference type="NCBI Taxonomy" id="147567"/>
    <lineage>
        <taxon>Eukaryota</taxon>
        <taxon>Fungi</taxon>
        <taxon>Dikarya</taxon>
        <taxon>Ascomycota</taxon>
        <taxon>Pezizomycotina</taxon>
        <taxon>Dothideomycetes</taxon>
        <taxon>Pleosporomycetidae</taxon>
        <taxon>Pleosporales</taxon>
        <taxon>Pleosporales incertae sedis</taxon>
        <taxon>Lojkania</taxon>
    </lineage>
</organism>
<dbReference type="Proteomes" id="UP000800093">
    <property type="component" value="Unassembled WGS sequence"/>
</dbReference>
<name>A0A9P4KFS6_9PLEO</name>
<keyword evidence="2" id="KW-1185">Reference proteome</keyword>
<dbReference type="EMBL" id="ML986587">
    <property type="protein sequence ID" value="KAF2268342.1"/>
    <property type="molecule type" value="Genomic_DNA"/>
</dbReference>
<evidence type="ECO:0000313" key="1">
    <source>
        <dbReference type="EMBL" id="KAF2268342.1"/>
    </source>
</evidence>
<accession>A0A9P4KFS6</accession>